<dbReference type="GO" id="GO:0005737">
    <property type="term" value="C:cytoplasm"/>
    <property type="evidence" value="ECO:0007669"/>
    <property type="project" value="TreeGrafter"/>
</dbReference>
<comment type="similarity">
    <text evidence="1">Belongs to the IMPACT family.</text>
</comment>
<dbReference type="InterPro" id="IPR020568">
    <property type="entry name" value="Ribosomal_Su5_D2-typ_SF"/>
</dbReference>
<organism evidence="3 4">
    <name type="scientific">Haploplasma axanthum</name>
    <name type="common">Acholeplasma axanthum</name>
    <dbReference type="NCBI Taxonomy" id="29552"/>
    <lineage>
        <taxon>Bacteria</taxon>
        <taxon>Bacillati</taxon>
        <taxon>Mycoplasmatota</taxon>
        <taxon>Mollicutes</taxon>
        <taxon>Acholeplasmatales</taxon>
        <taxon>Acholeplasmataceae</taxon>
        <taxon>Haploplasma</taxon>
    </lineage>
</organism>
<evidence type="ECO:0000313" key="3">
    <source>
        <dbReference type="EMBL" id="VEU80401.1"/>
    </source>
</evidence>
<dbReference type="Pfam" id="PF01205">
    <property type="entry name" value="Impact_N"/>
    <property type="match status" value="1"/>
</dbReference>
<feature type="domain" description="Impact N-terminal" evidence="2">
    <location>
        <begin position="15"/>
        <end position="120"/>
    </location>
</feature>
<dbReference type="OrthoDB" id="9813771at2"/>
<dbReference type="InterPro" id="IPR001498">
    <property type="entry name" value="Impact_N"/>
</dbReference>
<keyword evidence="4" id="KW-1185">Reference proteome</keyword>
<dbReference type="SUPFAM" id="SSF54211">
    <property type="entry name" value="Ribosomal protein S5 domain 2-like"/>
    <property type="match status" value="1"/>
</dbReference>
<dbReference type="AlphaFoldDB" id="A0A449BD61"/>
<dbReference type="PANTHER" id="PTHR16301:SF20">
    <property type="entry name" value="IMPACT FAMILY MEMBER YIGZ"/>
    <property type="match status" value="1"/>
</dbReference>
<sequence>MKYLKEQTEEKIVIQKSEFIGILYPIKNDEDINNSINDAKKRYPKATHYVTAWIRGAKAEYASSNDDGEPARTAGYPALDVLMHHEVTDILIVIIRYFGGIKLGAGGLTRAYRSSCVEVLKKAKFYNKVFASKYEIIFSYNLIDTIEHLLSDNVTYVKKDYLDKVKYEIVFLNNDLSLLDNIKHQIEVKELPKEELYIDL</sequence>
<dbReference type="InterPro" id="IPR036956">
    <property type="entry name" value="Impact_N_sf"/>
</dbReference>
<dbReference type="InterPro" id="IPR023582">
    <property type="entry name" value="Impact"/>
</dbReference>
<evidence type="ECO:0000259" key="2">
    <source>
        <dbReference type="Pfam" id="PF01205"/>
    </source>
</evidence>
<reference evidence="3 4" key="1">
    <citation type="submission" date="2019-01" db="EMBL/GenBank/DDBJ databases">
        <authorList>
            <consortium name="Pathogen Informatics"/>
        </authorList>
    </citation>
    <scope>NUCLEOTIDE SEQUENCE [LARGE SCALE GENOMIC DNA]</scope>
    <source>
        <strain evidence="3 4">NCTC10138</strain>
    </source>
</reference>
<accession>A0A449BD61</accession>
<name>A0A449BD61_HAPAX</name>
<dbReference type="STRING" id="1278311.GCA_000428705_01196"/>
<dbReference type="Gene3D" id="3.30.230.30">
    <property type="entry name" value="Impact, N-terminal domain"/>
    <property type="match status" value="1"/>
</dbReference>
<dbReference type="RefSeq" id="WP_052590150.1">
    <property type="nucleotide sequence ID" value="NZ_LR215048.1"/>
</dbReference>
<gene>
    <name evidence="3" type="primary">yigZ</name>
    <name evidence="3" type="ORF">NCTC10138_00771</name>
</gene>
<protein>
    <submittedName>
        <fullName evidence="3">Proline dipeptidase pepQ</fullName>
    </submittedName>
</protein>
<proteinExistence type="inferred from homology"/>
<dbReference type="EMBL" id="LR215048">
    <property type="protein sequence ID" value="VEU80401.1"/>
    <property type="molecule type" value="Genomic_DNA"/>
</dbReference>
<dbReference type="Proteomes" id="UP000289841">
    <property type="component" value="Chromosome"/>
</dbReference>
<dbReference type="KEGG" id="aaxa:NCTC10138_00771"/>
<evidence type="ECO:0000313" key="4">
    <source>
        <dbReference type="Proteomes" id="UP000289841"/>
    </source>
</evidence>
<evidence type="ECO:0000256" key="1">
    <source>
        <dbReference type="ARBA" id="ARBA00007665"/>
    </source>
</evidence>
<dbReference type="PANTHER" id="PTHR16301">
    <property type="entry name" value="IMPACT-RELATED"/>
    <property type="match status" value="1"/>
</dbReference>
<dbReference type="GO" id="GO:0006446">
    <property type="term" value="P:regulation of translational initiation"/>
    <property type="evidence" value="ECO:0007669"/>
    <property type="project" value="TreeGrafter"/>
</dbReference>